<comment type="similarity">
    <text evidence="2">Belongs to the major facilitator superfamily. Folate-biopterin transporter (TC 2.A.71) family.</text>
</comment>
<evidence type="ECO:0008006" key="11">
    <source>
        <dbReference type="Google" id="ProtNLM"/>
    </source>
</evidence>
<evidence type="ECO:0000313" key="10">
    <source>
        <dbReference type="Proteomes" id="UP001209570"/>
    </source>
</evidence>
<feature type="transmembrane region" description="Helical" evidence="8">
    <location>
        <begin position="278"/>
        <end position="298"/>
    </location>
</feature>
<dbReference type="InterPro" id="IPR036259">
    <property type="entry name" value="MFS_trans_sf"/>
</dbReference>
<dbReference type="InterPro" id="IPR039309">
    <property type="entry name" value="BT1"/>
</dbReference>
<evidence type="ECO:0000313" key="9">
    <source>
        <dbReference type="EMBL" id="KAJ0405696.1"/>
    </source>
</evidence>
<evidence type="ECO:0000256" key="3">
    <source>
        <dbReference type="ARBA" id="ARBA00022448"/>
    </source>
</evidence>
<feature type="transmembrane region" description="Helical" evidence="8">
    <location>
        <begin position="166"/>
        <end position="185"/>
    </location>
</feature>
<organism evidence="9 10">
    <name type="scientific">Pythium insidiosum</name>
    <name type="common">Pythiosis disease agent</name>
    <dbReference type="NCBI Taxonomy" id="114742"/>
    <lineage>
        <taxon>Eukaryota</taxon>
        <taxon>Sar</taxon>
        <taxon>Stramenopiles</taxon>
        <taxon>Oomycota</taxon>
        <taxon>Peronosporomycetes</taxon>
        <taxon>Pythiales</taxon>
        <taxon>Pythiaceae</taxon>
        <taxon>Pythium</taxon>
    </lineage>
</organism>
<keyword evidence="10" id="KW-1185">Reference proteome</keyword>
<evidence type="ECO:0000256" key="2">
    <source>
        <dbReference type="ARBA" id="ARBA00007015"/>
    </source>
</evidence>
<feature type="transmembrane region" description="Helical" evidence="8">
    <location>
        <begin position="584"/>
        <end position="607"/>
    </location>
</feature>
<sequence>MRQSQPSHPTRASSATSGRSDPGLVLLEHPHLYSYRARCDLETEAALTSTLSTGSQSQARAAPVAVTARPSASPALLDATTTLHFFGHSSPQLTELPKDTPTTAPDQLTVEHGAIRPGGAVDLREPQYVGMLVNWALIGLCNGALPGVIFPLFFSYLRLKSYQISAVHAVLSAPWYFKFAIGFVTDSVPINRQRRKPYVCLGWTLSLAFMAMMSGMQHVEPHTRGNEIVNPSAPEQGLRFLLPMVLGSLGHLITSVACEGMLIELAQREGERVRGHTLCVAFIYRFSGEVLGCCFVALGLNGPDFGGTFASSVPLRMVFAVLAVVSLAGLVVSVRWLEDPVLLSSRQPIKSQLRRIWSIVQCPTTWQIMVFGFLHKSANTFEVHETSSILRVWLDSGSLVLGMRRIFPRLGVVLAAGVTSRYLLQTNWRLLTVVSVIAAVVVGLSVELLTAFDVVRSLPIEVLKDVIVNLADGFTWLVRGLVVIEITDVGFEATTYGFITTVYNLASAVVTTSTSIAATAFPDDYDEQDLQDDTMGVRWHIATQVVVKYSLRLAVGVLALPLLPRQKRHAKERLLRNHPGMVAPLLLFLGFLVLLVATMTATMLALFPSTACLRFAGGSGCS</sequence>
<keyword evidence="4 8" id="KW-0812">Transmembrane</keyword>
<evidence type="ECO:0000256" key="4">
    <source>
        <dbReference type="ARBA" id="ARBA00022692"/>
    </source>
</evidence>
<name>A0AAD5QD50_PYTIN</name>
<keyword evidence="3" id="KW-0813">Transport</keyword>
<keyword evidence="6 8" id="KW-0472">Membrane</keyword>
<feature type="compositionally biased region" description="Polar residues" evidence="7">
    <location>
        <begin position="1"/>
        <end position="19"/>
    </location>
</feature>
<dbReference type="AlphaFoldDB" id="A0AAD5QD50"/>
<evidence type="ECO:0000256" key="5">
    <source>
        <dbReference type="ARBA" id="ARBA00022989"/>
    </source>
</evidence>
<feature type="transmembrane region" description="Helical" evidence="8">
    <location>
        <begin position="132"/>
        <end position="154"/>
    </location>
</feature>
<evidence type="ECO:0000256" key="6">
    <source>
        <dbReference type="ARBA" id="ARBA00023136"/>
    </source>
</evidence>
<feature type="transmembrane region" description="Helical" evidence="8">
    <location>
        <begin position="318"/>
        <end position="337"/>
    </location>
</feature>
<accession>A0AAD5QD50</accession>
<reference evidence="9" key="1">
    <citation type="submission" date="2021-12" db="EMBL/GenBank/DDBJ databases">
        <title>Prjna785345.</title>
        <authorList>
            <person name="Rujirawat T."/>
            <person name="Krajaejun T."/>
        </authorList>
    </citation>
    <scope>NUCLEOTIDE SEQUENCE</scope>
    <source>
        <strain evidence="9">Pi057C3</strain>
    </source>
</reference>
<dbReference type="EMBL" id="JAKCXM010000041">
    <property type="protein sequence ID" value="KAJ0405696.1"/>
    <property type="molecule type" value="Genomic_DNA"/>
</dbReference>
<feature type="transmembrane region" description="Helical" evidence="8">
    <location>
        <begin position="541"/>
        <end position="563"/>
    </location>
</feature>
<dbReference type="PANTHER" id="PTHR31585">
    <property type="entry name" value="FOLATE-BIOPTERIN TRANSPORTER 1, CHLOROPLASTIC"/>
    <property type="match status" value="1"/>
</dbReference>
<dbReference type="Pfam" id="PF03092">
    <property type="entry name" value="BT1"/>
    <property type="match status" value="1"/>
</dbReference>
<keyword evidence="5 8" id="KW-1133">Transmembrane helix</keyword>
<dbReference type="PANTHER" id="PTHR31585:SF5">
    <property type="entry name" value="RNA-BINDING S4 DOMAIN-CONTAINING PROTEIN"/>
    <property type="match status" value="1"/>
</dbReference>
<gene>
    <name evidence="9" type="ORF">P43SY_007337</name>
</gene>
<evidence type="ECO:0000256" key="1">
    <source>
        <dbReference type="ARBA" id="ARBA00004141"/>
    </source>
</evidence>
<proteinExistence type="inferred from homology"/>
<evidence type="ECO:0000256" key="8">
    <source>
        <dbReference type="SAM" id="Phobius"/>
    </source>
</evidence>
<feature type="transmembrane region" description="Helical" evidence="8">
    <location>
        <begin position="240"/>
        <end position="266"/>
    </location>
</feature>
<feature type="transmembrane region" description="Helical" evidence="8">
    <location>
        <begin position="197"/>
        <end position="216"/>
    </location>
</feature>
<evidence type="ECO:0000256" key="7">
    <source>
        <dbReference type="SAM" id="MobiDB-lite"/>
    </source>
</evidence>
<protein>
    <recommendedName>
        <fullName evidence="11">Transmembrane protein</fullName>
    </recommendedName>
</protein>
<dbReference type="SUPFAM" id="SSF103473">
    <property type="entry name" value="MFS general substrate transporter"/>
    <property type="match status" value="1"/>
</dbReference>
<dbReference type="GO" id="GO:0016020">
    <property type="term" value="C:membrane"/>
    <property type="evidence" value="ECO:0007669"/>
    <property type="project" value="UniProtKB-SubCell"/>
</dbReference>
<feature type="transmembrane region" description="Helical" evidence="8">
    <location>
        <begin position="430"/>
        <end position="455"/>
    </location>
</feature>
<feature type="transmembrane region" description="Helical" evidence="8">
    <location>
        <begin position="502"/>
        <end position="521"/>
    </location>
</feature>
<feature type="region of interest" description="Disordered" evidence="7">
    <location>
        <begin position="1"/>
        <end position="24"/>
    </location>
</feature>
<comment type="subcellular location">
    <subcellularLocation>
        <location evidence="1">Membrane</location>
        <topology evidence="1">Multi-pass membrane protein</topology>
    </subcellularLocation>
</comment>
<comment type="caution">
    <text evidence="9">The sequence shown here is derived from an EMBL/GenBank/DDBJ whole genome shotgun (WGS) entry which is preliminary data.</text>
</comment>
<dbReference type="Proteomes" id="UP001209570">
    <property type="component" value="Unassembled WGS sequence"/>
</dbReference>